<dbReference type="OrthoDB" id="2973648at2759"/>
<reference evidence="2 3" key="1">
    <citation type="submission" date="2014-06" db="EMBL/GenBank/DDBJ databases">
        <title>Evolutionary Origins and Diversification of the Mycorrhizal Mutualists.</title>
        <authorList>
            <consortium name="DOE Joint Genome Institute"/>
            <consortium name="Mycorrhizal Genomics Consortium"/>
            <person name="Kohler A."/>
            <person name="Kuo A."/>
            <person name="Nagy L.G."/>
            <person name="Floudas D."/>
            <person name="Copeland A."/>
            <person name="Barry K.W."/>
            <person name="Cichocki N."/>
            <person name="Veneault-Fourrey C."/>
            <person name="LaButti K."/>
            <person name="Lindquist E.A."/>
            <person name="Lipzen A."/>
            <person name="Lundell T."/>
            <person name="Morin E."/>
            <person name="Murat C."/>
            <person name="Riley R."/>
            <person name="Ohm R."/>
            <person name="Sun H."/>
            <person name="Tunlid A."/>
            <person name="Henrissat B."/>
            <person name="Grigoriev I.V."/>
            <person name="Hibbett D.S."/>
            <person name="Martin F."/>
        </authorList>
    </citation>
    <scope>NUCLEOTIDE SEQUENCE [LARGE SCALE GENOMIC DNA]</scope>
    <source>
        <strain evidence="2 3">SS14</strain>
    </source>
</reference>
<keyword evidence="1" id="KW-0732">Signal</keyword>
<gene>
    <name evidence="2" type="ORF">M422DRAFT_273544</name>
</gene>
<evidence type="ECO:0000313" key="3">
    <source>
        <dbReference type="Proteomes" id="UP000054279"/>
    </source>
</evidence>
<dbReference type="AlphaFoldDB" id="A0A0C9UJE5"/>
<evidence type="ECO:0000313" key="2">
    <source>
        <dbReference type="EMBL" id="KIJ25506.1"/>
    </source>
</evidence>
<sequence length="265" mass="27889">MKLSVKFSLVAAFIGASLVAVQAAPSPGRKRDAFVPPILQPNSSTIWDISVAPAQTSNGTAIQLRNRYIYVYAPRILAENFDLYEGYQPVLVPDDGSITTRNDWQIVLFGDSSNVSDDFSIAIGNDALPPSSTLTPDSDVTIGISGPISTASLSDITIGTPPYDLPEPADIIIGGAEPTGDITIGAPPFPLPEPSDITIGFPPFPPPEPTVDITIGTPPFPLPDITIGTPPFYPPSEATLVDITIGTPPFYPPEPTVDITIGTPP</sequence>
<feature type="chain" id="PRO_5002204227" evidence="1">
    <location>
        <begin position="24"/>
        <end position="265"/>
    </location>
</feature>
<feature type="non-terminal residue" evidence="2">
    <location>
        <position position="265"/>
    </location>
</feature>
<dbReference type="HOGENOM" id="CLU_1055842_0_0_1"/>
<organism evidence="2 3">
    <name type="scientific">Sphaerobolus stellatus (strain SS14)</name>
    <dbReference type="NCBI Taxonomy" id="990650"/>
    <lineage>
        <taxon>Eukaryota</taxon>
        <taxon>Fungi</taxon>
        <taxon>Dikarya</taxon>
        <taxon>Basidiomycota</taxon>
        <taxon>Agaricomycotina</taxon>
        <taxon>Agaricomycetes</taxon>
        <taxon>Phallomycetidae</taxon>
        <taxon>Geastrales</taxon>
        <taxon>Sphaerobolaceae</taxon>
        <taxon>Sphaerobolus</taxon>
    </lineage>
</organism>
<evidence type="ECO:0000256" key="1">
    <source>
        <dbReference type="SAM" id="SignalP"/>
    </source>
</evidence>
<proteinExistence type="predicted"/>
<dbReference type="EMBL" id="KN837412">
    <property type="protein sequence ID" value="KIJ25506.1"/>
    <property type="molecule type" value="Genomic_DNA"/>
</dbReference>
<feature type="signal peptide" evidence="1">
    <location>
        <begin position="1"/>
        <end position="23"/>
    </location>
</feature>
<keyword evidence="3" id="KW-1185">Reference proteome</keyword>
<name>A0A0C9UJE5_SPHS4</name>
<dbReference type="Proteomes" id="UP000054279">
    <property type="component" value="Unassembled WGS sequence"/>
</dbReference>
<accession>A0A0C9UJE5</accession>
<protein>
    <submittedName>
        <fullName evidence="2">Uncharacterized protein</fullName>
    </submittedName>
</protein>